<dbReference type="OrthoDB" id="9781656at2"/>
<dbReference type="PANTHER" id="PTHR42828">
    <property type="entry name" value="DHBP SYNTHASE RIBB-LIKE ALPHA/BETA DOMAIN-CONTAINING PROTEIN"/>
    <property type="match status" value="1"/>
</dbReference>
<dbReference type="Pfam" id="PF01300">
    <property type="entry name" value="Sua5_yciO_yrdC"/>
    <property type="match status" value="1"/>
</dbReference>
<dbReference type="RefSeq" id="WP_142943999.1">
    <property type="nucleotide sequence ID" value="NZ_VIKR01000006.1"/>
</dbReference>
<feature type="domain" description="YrdC-like" evidence="1">
    <location>
        <begin position="14"/>
        <end position="200"/>
    </location>
</feature>
<gene>
    <name evidence="2" type="ORF">FLL45_20840</name>
</gene>
<dbReference type="NCBIfam" id="TIGR00057">
    <property type="entry name" value="L-threonylcarbamoyladenylate synthase"/>
    <property type="match status" value="1"/>
</dbReference>
<dbReference type="GO" id="GO:0003725">
    <property type="term" value="F:double-stranded RNA binding"/>
    <property type="evidence" value="ECO:0007669"/>
    <property type="project" value="InterPro"/>
</dbReference>
<reference evidence="2 3" key="1">
    <citation type="submission" date="2019-06" db="EMBL/GenBank/DDBJ databases">
        <title>Draft genome of Aliikangiella marina GYP-15.</title>
        <authorList>
            <person name="Wang G."/>
        </authorList>
    </citation>
    <scope>NUCLEOTIDE SEQUENCE [LARGE SCALE GENOMIC DNA]</scope>
    <source>
        <strain evidence="2 3">GYP-15</strain>
    </source>
</reference>
<keyword evidence="3" id="KW-1185">Reference proteome</keyword>
<dbReference type="InterPro" id="IPR052532">
    <property type="entry name" value="SUA5_domain"/>
</dbReference>
<dbReference type="PROSITE" id="PS51163">
    <property type="entry name" value="YRDC"/>
    <property type="match status" value="1"/>
</dbReference>
<comment type="caution">
    <text evidence="2">The sequence shown here is derived from an EMBL/GenBank/DDBJ whole genome shotgun (WGS) entry which is preliminary data.</text>
</comment>
<dbReference type="Proteomes" id="UP000317839">
    <property type="component" value="Unassembled WGS sequence"/>
</dbReference>
<organism evidence="2 3">
    <name type="scientific">Aliikangiella marina</name>
    <dbReference type="NCBI Taxonomy" id="1712262"/>
    <lineage>
        <taxon>Bacteria</taxon>
        <taxon>Pseudomonadati</taxon>
        <taxon>Pseudomonadota</taxon>
        <taxon>Gammaproteobacteria</taxon>
        <taxon>Oceanospirillales</taxon>
        <taxon>Pleioneaceae</taxon>
        <taxon>Aliikangiella</taxon>
    </lineage>
</organism>
<dbReference type="Gene3D" id="3.90.870.10">
    <property type="entry name" value="DHBP synthase"/>
    <property type="match status" value="1"/>
</dbReference>
<evidence type="ECO:0000313" key="2">
    <source>
        <dbReference type="EMBL" id="TQV71600.1"/>
    </source>
</evidence>
<evidence type="ECO:0000313" key="3">
    <source>
        <dbReference type="Proteomes" id="UP000317839"/>
    </source>
</evidence>
<name>A0A545T313_9GAMM</name>
<protein>
    <submittedName>
        <fullName evidence="2">Threonylcarbamoyl-AMP synthase</fullName>
    </submittedName>
</protein>
<dbReference type="InterPro" id="IPR017945">
    <property type="entry name" value="DHBP_synth_RibB-like_a/b_dom"/>
</dbReference>
<proteinExistence type="predicted"/>
<accession>A0A545T313</accession>
<sequence length="206" mass="23067">MTQFYEIHPDNPQPRLISQAVACVRHGGLIVYPTDSGYALGCHIGDKKALDRIRQIRKLEKSHNFTLVCRDLSELAMFARVDNVSFRLLKNHTPGPYTFILRASPEVPNRLQHPKKKTIGIRVPDNAITMALLESLGEPLMSTSLILPDEEQPLFDPEEIYETLKGKVDLVINGGHVNDVPTTVVDMLEGYPRVIRQGAGDPDIFT</sequence>
<dbReference type="SUPFAM" id="SSF55821">
    <property type="entry name" value="YrdC/RibB"/>
    <property type="match status" value="1"/>
</dbReference>
<dbReference type="InterPro" id="IPR006070">
    <property type="entry name" value="Sua5-like_dom"/>
</dbReference>
<dbReference type="AlphaFoldDB" id="A0A545T313"/>
<evidence type="ECO:0000259" key="1">
    <source>
        <dbReference type="PROSITE" id="PS51163"/>
    </source>
</evidence>
<dbReference type="PANTHER" id="PTHR42828:SF3">
    <property type="entry name" value="THREONYLCARBAMOYL-AMP SYNTHASE"/>
    <property type="match status" value="1"/>
</dbReference>
<dbReference type="EMBL" id="VIKR01000006">
    <property type="protein sequence ID" value="TQV71600.1"/>
    <property type="molecule type" value="Genomic_DNA"/>
</dbReference>